<protein>
    <recommendedName>
        <fullName evidence="9">Endoribonuclease YbeY</fullName>
        <ecNumber evidence="9">3.1.-.-</ecNumber>
    </recommendedName>
</protein>
<dbReference type="InterPro" id="IPR023091">
    <property type="entry name" value="MetalPrtase_cat_dom_sf_prd"/>
</dbReference>
<evidence type="ECO:0000256" key="1">
    <source>
        <dbReference type="ARBA" id="ARBA00010875"/>
    </source>
</evidence>
<evidence type="ECO:0000256" key="6">
    <source>
        <dbReference type="ARBA" id="ARBA00022759"/>
    </source>
</evidence>
<dbReference type="STRING" id="39495.SAMN02745111_00250"/>
<dbReference type="OrthoDB" id="9807740at2"/>
<keyword evidence="6 9" id="KW-0255">Endonuclease</keyword>
<keyword evidence="2 9" id="KW-0690">Ribosome biogenesis</keyword>
<organism evidence="10 11">
    <name type="scientific">Eubacterium uniforme</name>
    <dbReference type="NCBI Taxonomy" id="39495"/>
    <lineage>
        <taxon>Bacteria</taxon>
        <taxon>Bacillati</taxon>
        <taxon>Bacillota</taxon>
        <taxon>Clostridia</taxon>
        <taxon>Eubacteriales</taxon>
        <taxon>Eubacteriaceae</taxon>
        <taxon>Eubacterium</taxon>
    </lineage>
</organism>
<dbReference type="Proteomes" id="UP000190814">
    <property type="component" value="Unassembled WGS sequence"/>
</dbReference>
<dbReference type="InterPro" id="IPR002036">
    <property type="entry name" value="YbeY"/>
</dbReference>
<proteinExistence type="inferred from homology"/>
<keyword evidence="4 9" id="KW-0540">Nuclease</keyword>
<feature type="binding site" evidence="9">
    <location>
        <position position="134"/>
    </location>
    <ligand>
        <name>Zn(2+)</name>
        <dbReference type="ChEBI" id="CHEBI:29105"/>
        <note>catalytic</note>
    </ligand>
</feature>
<evidence type="ECO:0000313" key="10">
    <source>
        <dbReference type="EMBL" id="SKA60330.1"/>
    </source>
</evidence>
<keyword evidence="8 9" id="KW-0862">Zinc</keyword>
<name>A0A1T4V5S4_9FIRM</name>
<dbReference type="EMBL" id="FUXZ01000002">
    <property type="protein sequence ID" value="SKA60330.1"/>
    <property type="molecule type" value="Genomic_DNA"/>
</dbReference>
<keyword evidence="7 9" id="KW-0378">Hydrolase</keyword>
<dbReference type="SUPFAM" id="SSF55486">
    <property type="entry name" value="Metalloproteases ('zincins'), catalytic domain"/>
    <property type="match status" value="1"/>
</dbReference>
<evidence type="ECO:0000256" key="4">
    <source>
        <dbReference type="ARBA" id="ARBA00022722"/>
    </source>
</evidence>
<keyword evidence="9" id="KW-0963">Cytoplasm</keyword>
<evidence type="ECO:0000256" key="3">
    <source>
        <dbReference type="ARBA" id="ARBA00022552"/>
    </source>
</evidence>
<evidence type="ECO:0000256" key="7">
    <source>
        <dbReference type="ARBA" id="ARBA00022801"/>
    </source>
</evidence>
<dbReference type="EC" id="3.1.-.-" evidence="9"/>
<dbReference type="RefSeq" id="WP_078765135.1">
    <property type="nucleotide sequence ID" value="NZ_FUXZ01000002.1"/>
</dbReference>
<dbReference type="GO" id="GO:0008270">
    <property type="term" value="F:zinc ion binding"/>
    <property type="evidence" value="ECO:0007669"/>
    <property type="project" value="UniProtKB-UniRule"/>
</dbReference>
<comment type="function">
    <text evidence="9">Single strand-specific metallo-endoribonuclease involved in late-stage 70S ribosome quality control and in maturation of the 3' terminus of the 16S rRNA.</text>
</comment>
<sequence length="164" mass="19208">MTINIDEEVSVDFDFDYKKVIKDVINKALDYEKCPYECEVNVLMVDGEMIREINKEQREIDKPTDVLSFPMIEYDEPSDFSSVEDDDSLFNLENGELILGDIVLNIERIKTQAFEYGHSELRELAFLTAHSMLHLCGYDHMEDDERILMEDRQKEILDELGISR</sequence>
<dbReference type="GO" id="GO:0004222">
    <property type="term" value="F:metalloendopeptidase activity"/>
    <property type="evidence" value="ECO:0007669"/>
    <property type="project" value="InterPro"/>
</dbReference>
<dbReference type="PANTHER" id="PTHR46986">
    <property type="entry name" value="ENDORIBONUCLEASE YBEY, CHLOROPLASTIC"/>
    <property type="match status" value="1"/>
</dbReference>
<dbReference type="GO" id="GO:0005737">
    <property type="term" value="C:cytoplasm"/>
    <property type="evidence" value="ECO:0007669"/>
    <property type="project" value="UniProtKB-SubCell"/>
</dbReference>
<gene>
    <name evidence="9" type="primary">ybeY</name>
    <name evidence="10" type="ORF">SAMN02745111_00250</name>
</gene>
<dbReference type="GO" id="GO:0004521">
    <property type="term" value="F:RNA endonuclease activity"/>
    <property type="evidence" value="ECO:0007669"/>
    <property type="project" value="UniProtKB-UniRule"/>
</dbReference>
<feature type="binding site" evidence="9">
    <location>
        <position position="140"/>
    </location>
    <ligand>
        <name>Zn(2+)</name>
        <dbReference type="ChEBI" id="CHEBI:29105"/>
        <note>catalytic</note>
    </ligand>
</feature>
<accession>A0A1T4V5S4</accession>
<evidence type="ECO:0000256" key="2">
    <source>
        <dbReference type="ARBA" id="ARBA00022517"/>
    </source>
</evidence>
<evidence type="ECO:0000256" key="5">
    <source>
        <dbReference type="ARBA" id="ARBA00022723"/>
    </source>
</evidence>
<dbReference type="GO" id="GO:0006364">
    <property type="term" value="P:rRNA processing"/>
    <property type="evidence" value="ECO:0007669"/>
    <property type="project" value="UniProtKB-UniRule"/>
</dbReference>
<dbReference type="Pfam" id="PF02130">
    <property type="entry name" value="YbeY"/>
    <property type="match status" value="1"/>
</dbReference>
<keyword evidence="5 9" id="KW-0479">Metal-binding</keyword>
<evidence type="ECO:0000256" key="8">
    <source>
        <dbReference type="ARBA" id="ARBA00022833"/>
    </source>
</evidence>
<keyword evidence="11" id="KW-1185">Reference proteome</keyword>
<dbReference type="NCBIfam" id="TIGR00043">
    <property type="entry name" value="rRNA maturation RNase YbeY"/>
    <property type="match status" value="1"/>
</dbReference>
<comment type="subcellular location">
    <subcellularLocation>
        <location evidence="9">Cytoplasm</location>
    </subcellularLocation>
</comment>
<comment type="cofactor">
    <cofactor evidence="9">
        <name>Zn(2+)</name>
        <dbReference type="ChEBI" id="CHEBI:29105"/>
    </cofactor>
    <text evidence="9">Binds 1 zinc ion.</text>
</comment>
<dbReference type="HAMAP" id="MF_00009">
    <property type="entry name" value="Endoribonucl_YbeY"/>
    <property type="match status" value="1"/>
</dbReference>
<comment type="similarity">
    <text evidence="1 9">Belongs to the endoribonuclease YbeY family.</text>
</comment>
<evidence type="ECO:0000313" key="11">
    <source>
        <dbReference type="Proteomes" id="UP000190814"/>
    </source>
</evidence>
<keyword evidence="3 9" id="KW-0698">rRNA processing</keyword>
<reference evidence="10 11" key="1">
    <citation type="submission" date="2017-02" db="EMBL/GenBank/DDBJ databases">
        <authorList>
            <person name="Peterson S.W."/>
        </authorList>
    </citation>
    <scope>NUCLEOTIDE SEQUENCE [LARGE SCALE GENOMIC DNA]</scope>
    <source>
        <strain evidence="10 11">ATCC 35992</strain>
    </source>
</reference>
<dbReference type="Gene3D" id="3.40.390.30">
    <property type="entry name" value="Metalloproteases ('zincins'), catalytic domain"/>
    <property type="match status" value="1"/>
</dbReference>
<dbReference type="AlphaFoldDB" id="A0A1T4V5S4"/>
<feature type="binding site" evidence="9">
    <location>
        <position position="130"/>
    </location>
    <ligand>
        <name>Zn(2+)</name>
        <dbReference type="ChEBI" id="CHEBI:29105"/>
        <note>catalytic</note>
    </ligand>
</feature>
<evidence type="ECO:0000256" key="9">
    <source>
        <dbReference type="HAMAP-Rule" id="MF_00009"/>
    </source>
</evidence>
<dbReference type="PANTHER" id="PTHR46986:SF1">
    <property type="entry name" value="ENDORIBONUCLEASE YBEY, CHLOROPLASTIC"/>
    <property type="match status" value="1"/>
</dbReference>